<dbReference type="SMART" id="SM00382">
    <property type="entry name" value="AAA"/>
    <property type="match status" value="1"/>
</dbReference>
<name>A0A562IEI5_MICOL</name>
<gene>
    <name evidence="6" type="ORF">JD77_04135</name>
</gene>
<keyword evidence="2" id="KW-0813">Transport</keyword>
<evidence type="ECO:0000259" key="5">
    <source>
        <dbReference type="PROSITE" id="PS50893"/>
    </source>
</evidence>
<dbReference type="InterPro" id="IPR027417">
    <property type="entry name" value="P-loop_NTPase"/>
</dbReference>
<accession>A0A562IEI5</accession>
<protein>
    <submittedName>
        <fullName evidence="6">ABC-2 type transport system ATP-binding protein</fullName>
    </submittedName>
</protein>
<comment type="caution">
    <text evidence="6">The sequence shown here is derived from an EMBL/GenBank/DDBJ whole genome shotgun (WGS) entry which is preliminary data.</text>
</comment>
<reference evidence="6 7" key="1">
    <citation type="submission" date="2019-07" db="EMBL/GenBank/DDBJ databases">
        <title>R&amp;d 2014.</title>
        <authorList>
            <person name="Klenk H.-P."/>
        </authorList>
    </citation>
    <scope>NUCLEOTIDE SEQUENCE [LARGE SCALE GENOMIC DNA]</scope>
    <source>
        <strain evidence="6 7">DSM 43868</strain>
    </source>
</reference>
<organism evidence="6 7">
    <name type="scientific">Micromonospora olivasterospora</name>
    <dbReference type="NCBI Taxonomy" id="1880"/>
    <lineage>
        <taxon>Bacteria</taxon>
        <taxon>Bacillati</taxon>
        <taxon>Actinomycetota</taxon>
        <taxon>Actinomycetes</taxon>
        <taxon>Micromonosporales</taxon>
        <taxon>Micromonosporaceae</taxon>
        <taxon>Micromonospora</taxon>
    </lineage>
</organism>
<keyword evidence="4 6" id="KW-0067">ATP-binding</keyword>
<comment type="similarity">
    <text evidence="1">Belongs to the ABC transporter superfamily.</text>
</comment>
<evidence type="ECO:0000256" key="2">
    <source>
        <dbReference type="ARBA" id="ARBA00022448"/>
    </source>
</evidence>
<feature type="domain" description="ABC transporter" evidence="5">
    <location>
        <begin position="2"/>
        <end position="228"/>
    </location>
</feature>
<dbReference type="OrthoDB" id="9781246at2"/>
<dbReference type="Gene3D" id="3.40.50.300">
    <property type="entry name" value="P-loop containing nucleotide triphosphate hydrolases"/>
    <property type="match status" value="1"/>
</dbReference>
<dbReference type="EMBL" id="VLKE01000001">
    <property type="protein sequence ID" value="TWH69133.1"/>
    <property type="molecule type" value="Genomic_DNA"/>
</dbReference>
<dbReference type="RefSeq" id="WP_145775770.1">
    <property type="nucleotide sequence ID" value="NZ_BAAATQ010000161.1"/>
</dbReference>
<evidence type="ECO:0000256" key="1">
    <source>
        <dbReference type="ARBA" id="ARBA00005417"/>
    </source>
</evidence>
<dbReference type="SUPFAM" id="SSF52540">
    <property type="entry name" value="P-loop containing nucleoside triphosphate hydrolases"/>
    <property type="match status" value="1"/>
</dbReference>
<dbReference type="Proteomes" id="UP000319825">
    <property type="component" value="Unassembled WGS sequence"/>
</dbReference>
<dbReference type="GO" id="GO:0005524">
    <property type="term" value="F:ATP binding"/>
    <property type="evidence" value="ECO:0007669"/>
    <property type="project" value="UniProtKB-KW"/>
</dbReference>
<keyword evidence="7" id="KW-1185">Reference proteome</keyword>
<keyword evidence="3" id="KW-0547">Nucleotide-binding</keyword>
<dbReference type="Pfam" id="PF00005">
    <property type="entry name" value="ABC_tran"/>
    <property type="match status" value="1"/>
</dbReference>
<evidence type="ECO:0000313" key="7">
    <source>
        <dbReference type="Proteomes" id="UP000319825"/>
    </source>
</evidence>
<sequence>MITLRGLTKRFGPATAVDDLTVDILPGRVTGFLGPNGAGKSTTMRMILGLDRPTAGRALVDGRPYRELRHPLHTVGALLDAGAIHPARSGRAHLLATARSNGIPRRRVDEVLALVGLDERAAAKPGRTLSLGMGQRLGIAGALLGDPPVLLFDEPVNGLDPDGVRWIRQLARSLAGQGRTVLVSSHLMSEMQQTADQLVVIGRGRLITDAPVAEVLAGGAAAAVRVRVPQPSGLAALAARLAAEAVTVEADGPDALTVTGLTAERVGDLAYDLGVRLHELTTVAPSLEQAFMALTGGSVEYAANGSPETAR</sequence>
<dbReference type="PANTHER" id="PTHR43335:SF4">
    <property type="entry name" value="ABC TRANSPORTER, ATP-BINDING PROTEIN"/>
    <property type="match status" value="1"/>
</dbReference>
<dbReference type="AlphaFoldDB" id="A0A562IEI5"/>
<proteinExistence type="inferred from homology"/>
<evidence type="ECO:0000256" key="4">
    <source>
        <dbReference type="ARBA" id="ARBA00022840"/>
    </source>
</evidence>
<dbReference type="GO" id="GO:0016887">
    <property type="term" value="F:ATP hydrolysis activity"/>
    <property type="evidence" value="ECO:0007669"/>
    <property type="project" value="InterPro"/>
</dbReference>
<dbReference type="InterPro" id="IPR003439">
    <property type="entry name" value="ABC_transporter-like_ATP-bd"/>
</dbReference>
<evidence type="ECO:0000313" key="6">
    <source>
        <dbReference type="EMBL" id="TWH69133.1"/>
    </source>
</evidence>
<dbReference type="PROSITE" id="PS50893">
    <property type="entry name" value="ABC_TRANSPORTER_2"/>
    <property type="match status" value="1"/>
</dbReference>
<dbReference type="PANTHER" id="PTHR43335">
    <property type="entry name" value="ABC TRANSPORTER, ATP-BINDING PROTEIN"/>
    <property type="match status" value="1"/>
</dbReference>
<evidence type="ECO:0000256" key="3">
    <source>
        <dbReference type="ARBA" id="ARBA00022741"/>
    </source>
</evidence>
<dbReference type="InterPro" id="IPR003593">
    <property type="entry name" value="AAA+_ATPase"/>
</dbReference>